<protein>
    <submittedName>
        <fullName evidence="5">Phosphatidylinositol alpha-1,6-mannosyltransferase</fullName>
    </submittedName>
</protein>
<dbReference type="GO" id="GO:0016758">
    <property type="term" value="F:hexosyltransferase activity"/>
    <property type="evidence" value="ECO:0007669"/>
    <property type="project" value="TreeGrafter"/>
</dbReference>
<dbReference type="InterPro" id="IPR028098">
    <property type="entry name" value="Glyco_trans_4-like_N"/>
</dbReference>
<dbReference type="RefSeq" id="WP_019193111.1">
    <property type="nucleotide sequence ID" value="NZ_LT629765.1"/>
</dbReference>
<evidence type="ECO:0000259" key="4">
    <source>
        <dbReference type="Pfam" id="PF13439"/>
    </source>
</evidence>
<keyword evidence="2 5" id="KW-0808">Transferase</keyword>
<keyword evidence="6" id="KW-1185">Reference proteome</keyword>
<evidence type="ECO:0000256" key="2">
    <source>
        <dbReference type="ARBA" id="ARBA00022679"/>
    </source>
</evidence>
<dbReference type="CDD" id="cd03801">
    <property type="entry name" value="GT4_PimA-like"/>
    <property type="match status" value="1"/>
</dbReference>
<dbReference type="FunFam" id="3.40.50.2000:FF:000115">
    <property type="entry name" value="Alpha-(1-6)-phosphatidylinositol monomannoside mannosyltransferase"/>
    <property type="match status" value="1"/>
</dbReference>
<dbReference type="SUPFAM" id="SSF53756">
    <property type="entry name" value="UDP-Glycosyltransferase/glycogen phosphorylase"/>
    <property type="match status" value="1"/>
</dbReference>
<dbReference type="Pfam" id="PF13439">
    <property type="entry name" value="Glyco_transf_4"/>
    <property type="match status" value="1"/>
</dbReference>
<evidence type="ECO:0000259" key="3">
    <source>
        <dbReference type="Pfam" id="PF00534"/>
    </source>
</evidence>
<proteinExistence type="predicted"/>
<evidence type="ECO:0000313" key="5">
    <source>
        <dbReference type="EMBL" id="SDR86609.1"/>
    </source>
</evidence>
<dbReference type="PANTHER" id="PTHR45947:SF3">
    <property type="entry name" value="SULFOQUINOVOSYL TRANSFERASE SQD2"/>
    <property type="match status" value="1"/>
</dbReference>
<feature type="domain" description="Glycosyltransferase subfamily 4-like N-terminal" evidence="4">
    <location>
        <begin position="14"/>
        <end position="175"/>
    </location>
</feature>
<dbReference type="AlphaFoldDB" id="A0A1H1MKY2"/>
<dbReference type="Gene3D" id="3.40.50.2000">
    <property type="entry name" value="Glycogen Phosphorylase B"/>
    <property type="match status" value="2"/>
</dbReference>
<dbReference type="InterPro" id="IPR050194">
    <property type="entry name" value="Glycosyltransferase_grp1"/>
</dbReference>
<name>A0A1H1MKY2_9CORY</name>
<evidence type="ECO:0000313" key="6">
    <source>
        <dbReference type="Proteomes" id="UP000182237"/>
    </source>
</evidence>
<dbReference type="GO" id="GO:1901137">
    <property type="term" value="P:carbohydrate derivative biosynthetic process"/>
    <property type="evidence" value="ECO:0007669"/>
    <property type="project" value="UniProtKB-ARBA"/>
</dbReference>
<dbReference type="eggNOG" id="COG0438">
    <property type="taxonomic scope" value="Bacteria"/>
</dbReference>
<dbReference type="GO" id="GO:1903509">
    <property type="term" value="P:liposaccharide metabolic process"/>
    <property type="evidence" value="ECO:0007669"/>
    <property type="project" value="UniProtKB-ARBA"/>
</dbReference>
<organism evidence="5 6">
    <name type="scientific">Corynebacterium timonense</name>
    <dbReference type="NCBI Taxonomy" id="441500"/>
    <lineage>
        <taxon>Bacteria</taxon>
        <taxon>Bacillati</taxon>
        <taxon>Actinomycetota</taxon>
        <taxon>Actinomycetes</taxon>
        <taxon>Mycobacteriales</taxon>
        <taxon>Corynebacteriaceae</taxon>
        <taxon>Corynebacterium</taxon>
    </lineage>
</organism>
<dbReference type="STRING" id="1203190.GCA_000312345_00241"/>
<dbReference type="Proteomes" id="UP000182237">
    <property type="component" value="Chromosome I"/>
</dbReference>
<dbReference type="PANTHER" id="PTHR45947">
    <property type="entry name" value="SULFOQUINOVOSYL TRANSFERASE SQD2"/>
    <property type="match status" value="1"/>
</dbReference>
<evidence type="ECO:0000256" key="1">
    <source>
        <dbReference type="ARBA" id="ARBA00022676"/>
    </source>
</evidence>
<dbReference type="EMBL" id="LT629765">
    <property type="protein sequence ID" value="SDR86609.1"/>
    <property type="molecule type" value="Genomic_DNA"/>
</dbReference>
<gene>
    <name evidence="5" type="ORF">SAMN04488539_0535</name>
</gene>
<accession>A0A1H1MKY2</accession>
<dbReference type="InterPro" id="IPR001296">
    <property type="entry name" value="Glyco_trans_1"/>
</dbReference>
<reference evidence="5 6" key="1">
    <citation type="submission" date="2016-10" db="EMBL/GenBank/DDBJ databases">
        <authorList>
            <person name="de Groot N.N."/>
        </authorList>
    </citation>
    <scope>NUCLEOTIDE SEQUENCE [LARGE SCALE GENOMIC DNA]</scope>
    <source>
        <strain evidence="5 6">DSM 45434</strain>
    </source>
</reference>
<dbReference type="OrthoDB" id="9808602at2"/>
<feature type="domain" description="Glycosyl transferase family 1" evidence="3">
    <location>
        <begin position="195"/>
        <end position="358"/>
    </location>
</feature>
<keyword evidence="1 5" id="KW-0328">Glycosyltransferase</keyword>
<sequence length="383" mass="40870">MPTLLVTNDFPPTVGGIQSYVRDYVAELVDRTGPDELVVFASTQDADAARAWDASCDYEVIRWPGTVMVPTPGVRAQMQRIIRERGINTVWFGAAAPLALLGPAAREAGASRVVATTHGHEVGWSMVPGARSALRRIGNTSDVVTYISRYTLSRFGRAIGPHPRFVALPSAVDTRFFRPLPAERVAAVRAELGVGEAPLVVCASRLVARKGQDQLIRALPGIRTRIDATRLVIVGSGPYERRLRRLAERLNPADRAALTFTGAVGSEKLRDIIASADVFAMPARTRGWGLDTEGLGIVYLEAQACGVPVVGGTSGGAPEAVGPDSGVVVDGRDTQALVREVAALLGDDARRAEMGEAGPGFVEKHFGRRELGDRLVRALHGEG</sequence>
<dbReference type="Pfam" id="PF00534">
    <property type="entry name" value="Glycos_transf_1"/>
    <property type="match status" value="1"/>
</dbReference>